<dbReference type="AlphaFoldDB" id="A0A0D0D9F3"/>
<name>A0A0D0D9F3_9AGAM</name>
<protein>
    <recommendedName>
        <fullName evidence="1">Tc1-like transposase DDE domain-containing protein</fullName>
    </recommendedName>
</protein>
<dbReference type="STRING" id="930991.A0A0D0D9F3"/>
<evidence type="ECO:0000313" key="2">
    <source>
        <dbReference type="EMBL" id="KIK93667.1"/>
    </source>
</evidence>
<reference evidence="3" key="2">
    <citation type="submission" date="2015-01" db="EMBL/GenBank/DDBJ databases">
        <title>Evolutionary Origins and Diversification of the Mycorrhizal Mutualists.</title>
        <authorList>
            <consortium name="DOE Joint Genome Institute"/>
            <consortium name="Mycorrhizal Genomics Consortium"/>
            <person name="Kohler A."/>
            <person name="Kuo A."/>
            <person name="Nagy L.G."/>
            <person name="Floudas D."/>
            <person name="Copeland A."/>
            <person name="Barry K.W."/>
            <person name="Cichocki N."/>
            <person name="Veneault-Fourrey C."/>
            <person name="LaButti K."/>
            <person name="Lindquist E.A."/>
            <person name="Lipzen A."/>
            <person name="Lundell T."/>
            <person name="Morin E."/>
            <person name="Murat C."/>
            <person name="Riley R."/>
            <person name="Ohm R."/>
            <person name="Sun H."/>
            <person name="Tunlid A."/>
            <person name="Henrissat B."/>
            <person name="Grigoriev I.V."/>
            <person name="Hibbett D.S."/>
            <person name="Martin F."/>
        </authorList>
    </citation>
    <scope>NUCLEOTIDE SEQUENCE [LARGE SCALE GENOMIC DNA]</scope>
    <source>
        <strain evidence="3">Ve08.2h10</strain>
    </source>
</reference>
<dbReference type="Proteomes" id="UP000054538">
    <property type="component" value="Unassembled WGS sequence"/>
</dbReference>
<feature type="domain" description="Tc1-like transposase DDE" evidence="1">
    <location>
        <begin position="9"/>
        <end position="110"/>
    </location>
</feature>
<feature type="non-terminal residue" evidence="2">
    <location>
        <position position="121"/>
    </location>
</feature>
<dbReference type="InParanoid" id="A0A0D0D9F3"/>
<dbReference type="HOGENOM" id="CLU_056788_11_2_1"/>
<dbReference type="Pfam" id="PF13358">
    <property type="entry name" value="DDE_3"/>
    <property type="match status" value="1"/>
</dbReference>
<evidence type="ECO:0000259" key="1">
    <source>
        <dbReference type="Pfam" id="PF13358"/>
    </source>
</evidence>
<organism evidence="2 3">
    <name type="scientific">Paxillus rubicundulus Ve08.2h10</name>
    <dbReference type="NCBI Taxonomy" id="930991"/>
    <lineage>
        <taxon>Eukaryota</taxon>
        <taxon>Fungi</taxon>
        <taxon>Dikarya</taxon>
        <taxon>Basidiomycota</taxon>
        <taxon>Agaricomycotina</taxon>
        <taxon>Agaricomycetes</taxon>
        <taxon>Agaricomycetidae</taxon>
        <taxon>Boletales</taxon>
        <taxon>Paxilineae</taxon>
        <taxon>Paxillaceae</taxon>
        <taxon>Paxillus</taxon>
    </lineage>
</organism>
<dbReference type="EMBL" id="KN825166">
    <property type="protein sequence ID" value="KIK93667.1"/>
    <property type="molecule type" value="Genomic_DNA"/>
</dbReference>
<reference evidence="2 3" key="1">
    <citation type="submission" date="2014-04" db="EMBL/GenBank/DDBJ databases">
        <authorList>
            <consortium name="DOE Joint Genome Institute"/>
            <person name="Kuo A."/>
            <person name="Kohler A."/>
            <person name="Jargeat P."/>
            <person name="Nagy L.G."/>
            <person name="Floudas D."/>
            <person name="Copeland A."/>
            <person name="Barry K.W."/>
            <person name="Cichocki N."/>
            <person name="Veneault-Fourrey C."/>
            <person name="LaButti K."/>
            <person name="Lindquist E.A."/>
            <person name="Lipzen A."/>
            <person name="Lundell T."/>
            <person name="Morin E."/>
            <person name="Murat C."/>
            <person name="Sun H."/>
            <person name="Tunlid A."/>
            <person name="Henrissat B."/>
            <person name="Grigoriev I.V."/>
            <person name="Hibbett D.S."/>
            <person name="Martin F."/>
            <person name="Nordberg H.P."/>
            <person name="Cantor M.N."/>
            <person name="Hua S.X."/>
        </authorList>
    </citation>
    <scope>NUCLEOTIDE SEQUENCE [LARGE SCALE GENOMIC DNA]</scope>
    <source>
        <strain evidence="2 3">Ve08.2h10</strain>
    </source>
</reference>
<dbReference type="InterPro" id="IPR038717">
    <property type="entry name" value="Tc1-like_DDE_dom"/>
</dbReference>
<gene>
    <name evidence="2" type="ORF">PAXRUDRAFT_144566</name>
</gene>
<proteinExistence type="predicted"/>
<sequence length="121" mass="13423">DGIEFICVEETSKNELPWACHYGRAMSGQCVELSDIFICGDWYSLEVALTINGYMAADVVEGSFNSETFYEFIATKVLPYMNPFPAEQSVLVLDNCHIHHYANLVDLVCNAGKSHSSCVTS</sequence>
<evidence type="ECO:0000313" key="3">
    <source>
        <dbReference type="Proteomes" id="UP000054538"/>
    </source>
</evidence>
<accession>A0A0D0D9F3</accession>
<keyword evidence="3" id="KW-1185">Reference proteome</keyword>
<dbReference type="OrthoDB" id="2266637at2759"/>